<evidence type="ECO:0000259" key="1">
    <source>
        <dbReference type="PROSITE" id="PS50127"/>
    </source>
</evidence>
<dbReference type="Gene3D" id="3.10.110.10">
    <property type="entry name" value="Ubiquitin Conjugating Enzyme"/>
    <property type="match status" value="1"/>
</dbReference>
<dbReference type="EMBL" id="CAJPVJ010005352">
    <property type="protein sequence ID" value="CAG2169455.1"/>
    <property type="molecule type" value="Genomic_DNA"/>
</dbReference>
<dbReference type="InterPro" id="IPR000608">
    <property type="entry name" value="UBC"/>
</dbReference>
<dbReference type="OrthoDB" id="47801at2759"/>
<keyword evidence="3" id="KW-1185">Reference proteome</keyword>
<evidence type="ECO:0000313" key="2">
    <source>
        <dbReference type="EMBL" id="CAD7652268.1"/>
    </source>
</evidence>
<dbReference type="InterPro" id="IPR016135">
    <property type="entry name" value="UBQ-conjugating_enzyme/RWD"/>
</dbReference>
<dbReference type="AlphaFoldDB" id="A0A7R9M2K2"/>
<protein>
    <recommendedName>
        <fullName evidence="1">UBC core domain-containing protein</fullName>
    </recommendedName>
</protein>
<sequence>MTHMSERHILRIQKDIREFYREDSRELYAVCEEEDMSQVHALILGPIGTPYEKGF</sequence>
<dbReference type="EMBL" id="OC920177">
    <property type="protein sequence ID" value="CAD7652268.1"/>
    <property type="molecule type" value="Genomic_DNA"/>
</dbReference>
<dbReference type="PROSITE" id="PS50127">
    <property type="entry name" value="UBC_2"/>
    <property type="match status" value="1"/>
</dbReference>
<name>A0A7R9M2K2_9ACAR</name>
<feature type="domain" description="UBC core" evidence="1">
    <location>
        <begin position="7"/>
        <end position="55"/>
    </location>
</feature>
<feature type="non-terminal residue" evidence="2">
    <location>
        <position position="55"/>
    </location>
</feature>
<proteinExistence type="predicted"/>
<evidence type="ECO:0000313" key="3">
    <source>
        <dbReference type="Proteomes" id="UP000728032"/>
    </source>
</evidence>
<dbReference type="Proteomes" id="UP000728032">
    <property type="component" value="Unassembled WGS sequence"/>
</dbReference>
<organism evidence="2">
    <name type="scientific">Oppiella nova</name>
    <dbReference type="NCBI Taxonomy" id="334625"/>
    <lineage>
        <taxon>Eukaryota</taxon>
        <taxon>Metazoa</taxon>
        <taxon>Ecdysozoa</taxon>
        <taxon>Arthropoda</taxon>
        <taxon>Chelicerata</taxon>
        <taxon>Arachnida</taxon>
        <taxon>Acari</taxon>
        <taxon>Acariformes</taxon>
        <taxon>Sarcoptiformes</taxon>
        <taxon>Oribatida</taxon>
        <taxon>Brachypylina</taxon>
        <taxon>Oppioidea</taxon>
        <taxon>Oppiidae</taxon>
        <taxon>Oppiella</taxon>
    </lineage>
</organism>
<gene>
    <name evidence="2" type="ORF">ONB1V03_LOCUS8932</name>
</gene>
<reference evidence="2" key="1">
    <citation type="submission" date="2020-11" db="EMBL/GenBank/DDBJ databases">
        <authorList>
            <person name="Tran Van P."/>
        </authorList>
    </citation>
    <scope>NUCLEOTIDE SEQUENCE</scope>
</reference>
<dbReference type="SUPFAM" id="SSF54495">
    <property type="entry name" value="UBC-like"/>
    <property type="match status" value="1"/>
</dbReference>
<accession>A0A7R9M2K2</accession>